<keyword evidence="1" id="KW-1133">Transmembrane helix</keyword>
<accession>A0ABW2YH26</accession>
<feature type="transmembrane region" description="Helical" evidence="1">
    <location>
        <begin position="6"/>
        <end position="26"/>
    </location>
</feature>
<dbReference type="Proteomes" id="UP001597110">
    <property type="component" value="Unassembled WGS sequence"/>
</dbReference>
<feature type="transmembrane region" description="Helical" evidence="1">
    <location>
        <begin position="47"/>
        <end position="68"/>
    </location>
</feature>
<keyword evidence="1" id="KW-0472">Membrane</keyword>
<organism evidence="2 3">
    <name type="scientific">Lysobacter brunescens</name>
    <dbReference type="NCBI Taxonomy" id="262323"/>
    <lineage>
        <taxon>Bacteria</taxon>
        <taxon>Pseudomonadati</taxon>
        <taxon>Pseudomonadota</taxon>
        <taxon>Gammaproteobacteria</taxon>
        <taxon>Lysobacterales</taxon>
        <taxon>Lysobacteraceae</taxon>
        <taxon>Lysobacter</taxon>
    </lineage>
</organism>
<gene>
    <name evidence="2" type="ORF">ACFQ0E_18380</name>
</gene>
<reference evidence="3" key="1">
    <citation type="journal article" date="2019" name="Int. J. Syst. Evol. Microbiol.">
        <title>The Global Catalogue of Microorganisms (GCM) 10K type strain sequencing project: providing services to taxonomists for standard genome sequencing and annotation.</title>
        <authorList>
            <consortium name="The Broad Institute Genomics Platform"/>
            <consortium name="The Broad Institute Genome Sequencing Center for Infectious Disease"/>
            <person name="Wu L."/>
            <person name="Ma J."/>
        </authorList>
    </citation>
    <scope>NUCLEOTIDE SEQUENCE [LARGE SCALE GENOMIC DNA]</scope>
    <source>
        <strain evidence="3">CCUG 55585</strain>
    </source>
</reference>
<evidence type="ECO:0000313" key="3">
    <source>
        <dbReference type="Proteomes" id="UP001597110"/>
    </source>
</evidence>
<protein>
    <submittedName>
        <fullName evidence="2">Uncharacterized protein</fullName>
    </submittedName>
</protein>
<dbReference type="EMBL" id="JBHTIF010000006">
    <property type="protein sequence ID" value="MFD0727565.1"/>
    <property type="molecule type" value="Genomic_DNA"/>
</dbReference>
<proteinExistence type="predicted"/>
<evidence type="ECO:0000313" key="2">
    <source>
        <dbReference type="EMBL" id="MFD0727565.1"/>
    </source>
</evidence>
<feature type="transmembrane region" description="Helical" evidence="1">
    <location>
        <begin position="110"/>
        <end position="132"/>
    </location>
</feature>
<name>A0ABW2YH26_9GAMM</name>
<feature type="transmembrane region" description="Helical" evidence="1">
    <location>
        <begin position="80"/>
        <end position="98"/>
    </location>
</feature>
<sequence>MNPALMIGAGLTAAAALMHLVIILVGPRAYHLFGAGNRVVRAAEAGSLYPAVVTACIGMVLLGWAAYALSGAGAIAPLPFLRPVLTAITAVYLLRAVLGPFTLINNGRTARFVWISSAVCLVYGLAHLLGLVQRWDALGVP</sequence>
<dbReference type="RefSeq" id="WP_386826351.1">
    <property type="nucleotide sequence ID" value="NZ_JBHTIF010000006.1"/>
</dbReference>
<evidence type="ECO:0000256" key="1">
    <source>
        <dbReference type="SAM" id="Phobius"/>
    </source>
</evidence>
<comment type="caution">
    <text evidence="2">The sequence shown here is derived from an EMBL/GenBank/DDBJ whole genome shotgun (WGS) entry which is preliminary data.</text>
</comment>
<keyword evidence="3" id="KW-1185">Reference proteome</keyword>
<keyword evidence="1" id="KW-0812">Transmembrane</keyword>